<dbReference type="Gene3D" id="3.30.230.130">
    <property type="entry name" value="Cullin, Chain C, Domain 2"/>
    <property type="match status" value="1"/>
</dbReference>
<dbReference type="PANTHER" id="PTHR11932">
    <property type="entry name" value="CULLIN"/>
    <property type="match status" value="1"/>
</dbReference>
<sequence length="663" mass="79967">MIKTISIGPKLQDKFGEKGWEQIKKFLSNYMKPSDISSLSYNEIYLLSADLVQMGQAKPVFRKMLDALFVYLNEIEDLTYDYLEIETCEEYIKRMIAVEEYWCNMIDMMNKIFQPFKVEINQEDRDYGIRKKSKSCMISEKREDMFNKKLRNVYRRLLKHNRNKIYKTLKFLILSDRHENVINIEGRFIMTSSMQYIIDTKLVKVFFEILEKYDIFMELYHQICNKVIEYYLDRVECHAVVSRIKKANTLLQNERRVEYLEKKFLILEKKFLEKFLNGLTQEEIFYLINERKYSALSCIFVFYRTACLKSILIKNIKIYIQKMFSANNFVEFMNCRKVIEEIIEGCFENDDEIILAIEKEFINGIEDNESSLRNKSNEYIDKFLRAEMIYDDYCYNAMTFLFSRSKDSESFEKEYRIYLGNRILSHSVIIDKEEKMLKNFTKVLKYNLVQKIEYMLRDYKNYKENINSEAFMIRMCKWPEYENIEFDIPAELKAIQNRIEKKERKKKLRWINTIGSCIIELNNRTLRISILQYHILTQILNKKSIQEFYLNEHYLELREKGLVNEKNEINCNYDGPYCIIPKFKPTNFKNASQERLVKDEYNGRIDSFLMQIMKREKNVVKSELINQCRSQEDWSIDKIENRIELLIEKGYLGLERGSIKYIP</sequence>
<dbReference type="Pfam" id="PF00888">
    <property type="entry name" value="Cullin"/>
    <property type="match status" value="1"/>
</dbReference>
<dbReference type="InterPro" id="IPR045093">
    <property type="entry name" value="Cullin"/>
</dbReference>
<dbReference type="PROSITE" id="PS50069">
    <property type="entry name" value="CULLIN_2"/>
    <property type="match status" value="1"/>
</dbReference>
<dbReference type="SMART" id="SM00182">
    <property type="entry name" value="CULLIN"/>
    <property type="match status" value="1"/>
</dbReference>
<reference evidence="5 6" key="1">
    <citation type="submission" date="2019-01" db="EMBL/GenBank/DDBJ databases">
        <title>Genomes sequencing and comparative genomics of infectious freshwater microsporidia, Cucumispora dikerogammari and Thelohania contejeani.</title>
        <authorList>
            <person name="Cormier A."/>
            <person name="Giraud I."/>
            <person name="Wattier R."/>
            <person name="Teixeira M."/>
            <person name="Grandjean F."/>
            <person name="Rigaud T."/>
            <person name="Cordaux R."/>
        </authorList>
    </citation>
    <scope>NUCLEOTIDE SEQUENCE [LARGE SCALE GENOMIC DNA]</scope>
    <source>
        <strain evidence="5">T1</strain>
        <tissue evidence="5">Spores</tissue>
    </source>
</reference>
<dbReference type="InterPro" id="IPR016159">
    <property type="entry name" value="Cullin_repeat-like_dom_sf"/>
</dbReference>
<dbReference type="InterPro" id="IPR036390">
    <property type="entry name" value="WH_DNA-bd_sf"/>
</dbReference>
<dbReference type="SUPFAM" id="SSF74788">
    <property type="entry name" value="Cullin repeat-like"/>
    <property type="match status" value="1"/>
</dbReference>
<feature type="domain" description="Cullin family profile" evidence="4">
    <location>
        <begin position="396"/>
        <end position="552"/>
    </location>
</feature>
<evidence type="ECO:0000313" key="5">
    <source>
        <dbReference type="EMBL" id="KAF7682589.1"/>
    </source>
</evidence>
<evidence type="ECO:0000256" key="1">
    <source>
        <dbReference type="ARBA" id="ARBA00006019"/>
    </source>
</evidence>
<dbReference type="Gene3D" id="1.10.10.10">
    <property type="entry name" value="Winged helix-like DNA-binding domain superfamily/Winged helix DNA-binding domain"/>
    <property type="match status" value="1"/>
</dbReference>
<keyword evidence="6" id="KW-1185">Reference proteome</keyword>
<dbReference type="InterPro" id="IPR036317">
    <property type="entry name" value="Cullin_homology_sf"/>
</dbReference>
<name>A0ABQ7HWQ6_9MICR</name>
<evidence type="ECO:0000259" key="4">
    <source>
        <dbReference type="PROSITE" id="PS50069"/>
    </source>
</evidence>
<dbReference type="EMBL" id="SBIQ01000217">
    <property type="protein sequence ID" value="KAF7682589.1"/>
    <property type="molecule type" value="Genomic_DNA"/>
</dbReference>
<accession>A0ABQ7HWQ6</accession>
<dbReference type="InterPro" id="IPR016158">
    <property type="entry name" value="Cullin_homology"/>
</dbReference>
<organism evidence="5 6">
    <name type="scientific">Astathelohania contejeani</name>
    <dbReference type="NCBI Taxonomy" id="164912"/>
    <lineage>
        <taxon>Eukaryota</taxon>
        <taxon>Fungi</taxon>
        <taxon>Fungi incertae sedis</taxon>
        <taxon>Microsporidia</taxon>
        <taxon>Astathelohaniidae</taxon>
        <taxon>Astathelohania</taxon>
    </lineage>
</organism>
<evidence type="ECO:0000313" key="6">
    <source>
        <dbReference type="Proteomes" id="UP001516464"/>
    </source>
</evidence>
<dbReference type="Gene3D" id="1.20.1310.10">
    <property type="entry name" value="Cullin Repeats"/>
    <property type="match status" value="1"/>
</dbReference>
<dbReference type="Proteomes" id="UP001516464">
    <property type="component" value="Unassembled WGS sequence"/>
</dbReference>
<dbReference type="InterPro" id="IPR001373">
    <property type="entry name" value="Cullin_N"/>
</dbReference>
<evidence type="ECO:0000256" key="2">
    <source>
        <dbReference type="PROSITE-ProRule" id="PRU00330"/>
    </source>
</evidence>
<proteinExistence type="inferred from homology"/>
<comment type="caution">
    <text evidence="5">The sequence shown here is derived from an EMBL/GenBank/DDBJ whole genome shotgun (WGS) entry which is preliminary data.</text>
</comment>
<dbReference type="InterPro" id="IPR036388">
    <property type="entry name" value="WH-like_DNA-bd_sf"/>
</dbReference>
<dbReference type="SUPFAM" id="SSF75632">
    <property type="entry name" value="Cullin homology domain"/>
    <property type="match status" value="1"/>
</dbReference>
<protein>
    <submittedName>
        <fullName evidence="5">Cullin-4B</fullName>
    </submittedName>
</protein>
<gene>
    <name evidence="5" type="primary">Cul4b</name>
    <name evidence="5" type="ORF">TCON_2187</name>
</gene>
<comment type="similarity">
    <text evidence="1 2 3">Belongs to the cullin family.</text>
</comment>
<dbReference type="SUPFAM" id="SSF46785">
    <property type="entry name" value="Winged helix' DNA-binding domain"/>
    <property type="match status" value="1"/>
</dbReference>
<evidence type="ECO:0000256" key="3">
    <source>
        <dbReference type="RuleBase" id="RU003829"/>
    </source>
</evidence>